<dbReference type="PROSITE" id="PS51482">
    <property type="entry name" value="DEGV"/>
    <property type="match status" value="1"/>
</dbReference>
<keyword evidence="2" id="KW-0446">Lipid-binding</keyword>
<dbReference type="Gene3D" id="2.20.28.50">
    <property type="entry name" value="degv family protein"/>
    <property type="match status" value="1"/>
</dbReference>
<proteinExistence type="predicted"/>
<sequence>MYQILTDSCCDVPYTLLEENNVDFISMYVTIEGNEIADDLGRNFKIDDFYQKIKEGAMPTTSQVNVGRYVEFFRSYAEKNVPILYICFSSGMSGSYQSALQAVEILKEDLPDAEVYIVDSLAASGGEGLMVYEAAQKQQAGMSLKDLYNWLEENKLTYHHWVTVDDLHHLQRGGRISRTSAAIGGLMNIKPIITVDVAGKLQNVEKIRGRKKALQLVADKISAATTDPENQTIFITTSADQTGAEEVKRHLEESIHPKEIKIFPLGTTISSHTGLGCIAVFTRGNKRT</sequence>
<dbReference type="AlphaFoldDB" id="A0A1L8TLA2"/>
<dbReference type="PANTHER" id="PTHR33434">
    <property type="entry name" value="DEGV DOMAIN-CONTAINING PROTEIN DR_1986-RELATED"/>
    <property type="match status" value="1"/>
</dbReference>
<dbReference type="PANTHER" id="PTHR33434:SF3">
    <property type="entry name" value="DEGV DOMAIN-CONTAINING PROTEIN YITS"/>
    <property type="match status" value="1"/>
</dbReference>
<accession>A0A1L8TLA2</accession>
<comment type="function">
    <text evidence="1">May bind long-chain fatty acids, such as palmitate, and may play a role in lipid transport or fatty acid metabolism.</text>
</comment>
<dbReference type="InterPro" id="IPR050270">
    <property type="entry name" value="DegV_domain_contain"/>
</dbReference>
<organism evidence="3 4">
    <name type="scientific">Enterococcus hermanniensis</name>
    <dbReference type="NCBI Taxonomy" id="249189"/>
    <lineage>
        <taxon>Bacteria</taxon>
        <taxon>Bacillati</taxon>
        <taxon>Bacillota</taxon>
        <taxon>Bacilli</taxon>
        <taxon>Lactobacillales</taxon>
        <taxon>Enterococcaceae</taxon>
        <taxon>Enterococcus</taxon>
    </lineage>
</organism>
<dbReference type="Proteomes" id="UP000182077">
    <property type="component" value="Unassembled WGS sequence"/>
</dbReference>
<comment type="caution">
    <text evidence="3">The sequence shown here is derived from an EMBL/GenBank/DDBJ whole genome shotgun (WGS) entry which is preliminary data.</text>
</comment>
<dbReference type="Gene3D" id="3.30.1180.10">
    <property type="match status" value="1"/>
</dbReference>
<dbReference type="STRING" id="249189.RV04_GL000470"/>
<dbReference type="OrthoDB" id="9780660at2"/>
<reference evidence="3 4" key="1">
    <citation type="submission" date="2014-12" db="EMBL/GenBank/DDBJ databases">
        <title>Draft genome sequences of 29 type strains of Enterococci.</title>
        <authorList>
            <person name="Zhong Z."/>
            <person name="Sun Z."/>
            <person name="Liu W."/>
            <person name="Zhang W."/>
            <person name="Zhang H."/>
        </authorList>
    </citation>
    <scope>NUCLEOTIDE SEQUENCE [LARGE SCALE GENOMIC DNA]</scope>
    <source>
        <strain evidence="3 4">DSM 17122</strain>
    </source>
</reference>
<evidence type="ECO:0000313" key="3">
    <source>
        <dbReference type="EMBL" id="OJG44902.1"/>
    </source>
</evidence>
<dbReference type="InterPro" id="IPR003797">
    <property type="entry name" value="DegV"/>
</dbReference>
<dbReference type="Gene3D" id="3.40.50.10440">
    <property type="entry name" value="Dihydroxyacetone kinase, domain 1"/>
    <property type="match status" value="1"/>
</dbReference>
<evidence type="ECO:0000313" key="4">
    <source>
        <dbReference type="Proteomes" id="UP000182077"/>
    </source>
</evidence>
<dbReference type="NCBIfam" id="TIGR00762">
    <property type="entry name" value="DegV"/>
    <property type="match status" value="1"/>
</dbReference>
<evidence type="ECO:0000256" key="2">
    <source>
        <dbReference type="ARBA" id="ARBA00023121"/>
    </source>
</evidence>
<dbReference type="EMBL" id="JXKQ01000010">
    <property type="protein sequence ID" value="OJG44902.1"/>
    <property type="molecule type" value="Genomic_DNA"/>
</dbReference>
<dbReference type="RefSeq" id="WP_071858426.1">
    <property type="nucleotide sequence ID" value="NZ_JBHSHK010000021.1"/>
</dbReference>
<protein>
    <submittedName>
        <fullName evidence="3">DegV family EDD domain-containing protein</fullName>
    </submittedName>
</protein>
<gene>
    <name evidence="3" type="ORF">RV04_GL000470</name>
</gene>
<name>A0A1L8TLA2_9ENTE</name>
<evidence type="ECO:0000256" key="1">
    <source>
        <dbReference type="ARBA" id="ARBA00003238"/>
    </source>
</evidence>
<dbReference type="Pfam" id="PF02645">
    <property type="entry name" value="DegV"/>
    <property type="match status" value="1"/>
</dbReference>
<dbReference type="SUPFAM" id="SSF82549">
    <property type="entry name" value="DAK1/DegV-like"/>
    <property type="match status" value="1"/>
</dbReference>
<dbReference type="InterPro" id="IPR043168">
    <property type="entry name" value="DegV_C"/>
</dbReference>
<keyword evidence="4" id="KW-1185">Reference proteome</keyword>
<dbReference type="GO" id="GO:0008289">
    <property type="term" value="F:lipid binding"/>
    <property type="evidence" value="ECO:0007669"/>
    <property type="project" value="UniProtKB-KW"/>
</dbReference>